<dbReference type="SUPFAM" id="SSF53474">
    <property type="entry name" value="alpha/beta-Hydrolases"/>
    <property type="match status" value="1"/>
</dbReference>
<evidence type="ECO:0000313" key="3">
    <source>
        <dbReference type="Proteomes" id="UP000026941"/>
    </source>
</evidence>
<dbReference type="PANTHER" id="PTHR43433">
    <property type="entry name" value="HYDROLASE, ALPHA/BETA FOLD FAMILY PROTEIN"/>
    <property type="match status" value="1"/>
</dbReference>
<dbReference type="InterPro" id="IPR026968">
    <property type="entry name" value="PcaD/CatD"/>
</dbReference>
<dbReference type="Pfam" id="PF12697">
    <property type="entry name" value="Abhydrolase_6"/>
    <property type="match status" value="1"/>
</dbReference>
<dbReference type="Proteomes" id="UP000026941">
    <property type="component" value="Unassembled WGS sequence"/>
</dbReference>
<dbReference type="GO" id="GO:0047570">
    <property type="term" value="F:3-oxoadipate enol-lactonase activity"/>
    <property type="evidence" value="ECO:0007669"/>
    <property type="project" value="InterPro"/>
</dbReference>
<organism evidence="2 3">
    <name type="scientific">Rhizobium rhizogenes NBRC 13257</name>
    <dbReference type="NCBI Taxonomy" id="1220581"/>
    <lineage>
        <taxon>Bacteria</taxon>
        <taxon>Pseudomonadati</taxon>
        <taxon>Pseudomonadota</taxon>
        <taxon>Alphaproteobacteria</taxon>
        <taxon>Hyphomicrobiales</taxon>
        <taxon>Rhizobiaceae</taxon>
        <taxon>Rhizobium/Agrobacterium group</taxon>
        <taxon>Rhizobium</taxon>
    </lineage>
</organism>
<dbReference type="EMBL" id="BAYX01000025">
    <property type="protein sequence ID" value="GAJ96737.1"/>
    <property type="molecule type" value="Genomic_DNA"/>
</dbReference>
<dbReference type="InterPro" id="IPR029058">
    <property type="entry name" value="AB_hydrolase_fold"/>
</dbReference>
<dbReference type="AlphaFoldDB" id="A0AA87QAD0"/>
<dbReference type="PRINTS" id="PR00111">
    <property type="entry name" value="ABHYDROLASE"/>
</dbReference>
<dbReference type="NCBIfam" id="TIGR02427">
    <property type="entry name" value="protocat_pcaD"/>
    <property type="match status" value="1"/>
</dbReference>
<dbReference type="InterPro" id="IPR000073">
    <property type="entry name" value="AB_hydrolase_1"/>
</dbReference>
<protein>
    <submittedName>
        <fullName evidence="2">4-oxoadipate enol-lactonase</fullName>
    </submittedName>
</protein>
<sequence>MPFITVNNVQLHYRLSGRRNGPRIAFANSLGSDLRIWGEVEQRLGQDFEMLFFDQRGHGLSEVTDQPYTISQLAADLLGLLDIIGWTQVSLCGVSVGGMVAMETAAQCPDRVTRLVLLDTATKIGTTAGWNDRISAIETSGIPIVSEQILTRWFPLEYRMREPQAWEAWKRMLESTGDRGYINTCLALRDADLTAAVGRLAVPTLVMAGSNDQSTPPELVAAMAGQIAGSRFENIPGAGHLPCIDAPDVLAGAIEAFCQIQESIRNPAIAHS</sequence>
<dbReference type="RefSeq" id="WP_042477069.1">
    <property type="nucleotide sequence ID" value="NZ_BAYX01000025.1"/>
</dbReference>
<feature type="domain" description="AB hydrolase-1" evidence="1">
    <location>
        <begin position="33"/>
        <end position="252"/>
    </location>
</feature>
<evidence type="ECO:0000313" key="2">
    <source>
        <dbReference type="EMBL" id="GAJ96737.1"/>
    </source>
</evidence>
<dbReference type="InterPro" id="IPR050471">
    <property type="entry name" value="AB_hydrolase"/>
</dbReference>
<comment type="caution">
    <text evidence="2">The sequence shown here is derived from an EMBL/GenBank/DDBJ whole genome shotgun (WGS) entry which is preliminary data.</text>
</comment>
<accession>A0AA87QAD0</accession>
<reference evidence="2 3" key="1">
    <citation type="submission" date="2014-05" db="EMBL/GenBank/DDBJ databases">
        <title>Whole genome shotgun sequence of Rhizobium rhizogenes NBRC 13257.</title>
        <authorList>
            <person name="Katano-Makiyama Y."/>
            <person name="Hosoyama A."/>
            <person name="Hashimoto M."/>
            <person name="Hosoyama Y."/>
            <person name="Noguchi M."/>
            <person name="Tsuchikane K."/>
            <person name="Kimura A."/>
            <person name="Ohji S."/>
            <person name="Ichikawa N."/>
            <person name="Yamazoe A."/>
            <person name="Fujita N."/>
        </authorList>
    </citation>
    <scope>NUCLEOTIDE SEQUENCE [LARGE SCALE GENOMIC DNA]</scope>
    <source>
        <strain evidence="2 3">NBRC 13257</strain>
    </source>
</reference>
<name>A0AA87QAD0_RHIRH</name>
<dbReference type="Gene3D" id="3.40.50.1820">
    <property type="entry name" value="alpha/beta hydrolase"/>
    <property type="match status" value="1"/>
</dbReference>
<gene>
    <name evidence="2" type="ORF">RRH01S_25_00300</name>
</gene>
<evidence type="ECO:0000259" key="1">
    <source>
        <dbReference type="Pfam" id="PF12697"/>
    </source>
</evidence>
<dbReference type="PANTHER" id="PTHR43433:SF5">
    <property type="entry name" value="AB HYDROLASE-1 DOMAIN-CONTAINING PROTEIN"/>
    <property type="match status" value="1"/>
</dbReference>
<dbReference type="GO" id="GO:0042952">
    <property type="term" value="P:beta-ketoadipate pathway"/>
    <property type="evidence" value="ECO:0007669"/>
    <property type="project" value="InterPro"/>
</dbReference>
<proteinExistence type="predicted"/>